<name>A0A2R4M387_9RHOB</name>
<dbReference type="Pfam" id="PF13403">
    <property type="entry name" value="Hint_2"/>
    <property type="match status" value="1"/>
</dbReference>
<accession>A0A2R4M387</accession>
<dbReference type="InterPro" id="IPR028992">
    <property type="entry name" value="Hedgehog/Intein_dom"/>
</dbReference>
<organism evidence="3 4">
    <name type="scientific">Celeribacter baekdonensis</name>
    <dbReference type="NCBI Taxonomy" id="875171"/>
    <lineage>
        <taxon>Bacteria</taxon>
        <taxon>Pseudomonadati</taxon>
        <taxon>Pseudomonadota</taxon>
        <taxon>Alphaproteobacteria</taxon>
        <taxon>Rhodobacterales</taxon>
        <taxon>Roseobacteraceae</taxon>
        <taxon>Celeribacter</taxon>
    </lineage>
</organism>
<dbReference type="CDD" id="cd00081">
    <property type="entry name" value="Hint"/>
    <property type="match status" value="1"/>
</dbReference>
<dbReference type="PROSITE" id="PS50817">
    <property type="entry name" value="INTEIN_N_TER"/>
    <property type="match status" value="1"/>
</dbReference>
<evidence type="ECO:0000313" key="3">
    <source>
        <dbReference type="EMBL" id="AVW91596.1"/>
    </source>
</evidence>
<protein>
    <recommendedName>
        <fullName evidence="2">Hedgehog/Intein (Hint) domain-containing protein</fullName>
    </recommendedName>
</protein>
<feature type="domain" description="Hedgehog/Intein (Hint)" evidence="2">
    <location>
        <begin position="163"/>
        <end position="299"/>
    </location>
</feature>
<reference evidence="3 4" key="1">
    <citation type="submission" date="2018-03" db="EMBL/GenBank/DDBJ databases">
        <title>The Complete Genome of Celeribacter baekdonensis strain LH4, a Thiosulfate-Oxidizing Alphaproteobacterium Isolated from Gulf of Mexico Continental Slope Sediments.</title>
        <authorList>
            <person name="Flood B.E."/>
            <person name="Bailey J.V."/>
            <person name="Leprich D."/>
        </authorList>
    </citation>
    <scope>NUCLEOTIDE SEQUENCE [LARGE SCALE GENOMIC DNA]</scope>
    <source>
        <strain evidence="3 4">LH4</strain>
    </source>
</reference>
<sequence>MWSGVMMNTQTRGKTQNHVAPTGPVHTLPVYRAADFCVTNGINLGDPIGHADEIELADAYCLKKPTKRARLSIVADESGLNIAANSQLGRTGAELHLDCVATFMGGSGATVEALILIETDTTGLIEDTYLLPFAPIVPEIEYVLVKIDRDSTRARLAEVACVAFTRGTRITLANGLQKPIEELAVGDRVLTRDHGPQDVRWIGQQTVRATGAFAPIVIKQGALNNEHDLIVSPNHRIFIYQRRDHARAGRAEVLVKAKLLVNGVNVIQSEGGFVDYFQLLFDSHEIIYAEGIAAESMFVDGHVRSSLPTDIQARISTSHAFAETPRAFELHDGMLEPAVAADLLRSASAN</sequence>
<dbReference type="Gene3D" id="2.170.16.10">
    <property type="entry name" value="Hedgehog/Intein (Hint) domain"/>
    <property type="match status" value="1"/>
</dbReference>
<evidence type="ECO:0000313" key="4">
    <source>
        <dbReference type="Proteomes" id="UP000241447"/>
    </source>
</evidence>
<dbReference type="KEGG" id="cbak:DA792_11335"/>
<dbReference type="InterPro" id="IPR006141">
    <property type="entry name" value="Intein_N"/>
</dbReference>
<gene>
    <name evidence="3" type="ORF">DA792_11335</name>
</gene>
<dbReference type="GO" id="GO:0016539">
    <property type="term" value="P:intein-mediated protein splicing"/>
    <property type="evidence" value="ECO:0007669"/>
    <property type="project" value="InterPro"/>
</dbReference>
<feature type="compositionally biased region" description="Polar residues" evidence="1">
    <location>
        <begin position="1"/>
        <end position="19"/>
    </location>
</feature>
<dbReference type="SUPFAM" id="SSF51294">
    <property type="entry name" value="Hedgehog/intein (Hint) domain"/>
    <property type="match status" value="1"/>
</dbReference>
<proteinExistence type="predicted"/>
<dbReference type="AlphaFoldDB" id="A0A2R4M387"/>
<feature type="region of interest" description="Disordered" evidence="1">
    <location>
        <begin position="1"/>
        <end position="21"/>
    </location>
</feature>
<evidence type="ECO:0000259" key="2">
    <source>
        <dbReference type="Pfam" id="PF13403"/>
    </source>
</evidence>
<dbReference type="OrthoDB" id="6305173at2"/>
<evidence type="ECO:0000256" key="1">
    <source>
        <dbReference type="SAM" id="MobiDB-lite"/>
    </source>
</evidence>
<dbReference type="EMBL" id="CP028475">
    <property type="protein sequence ID" value="AVW91596.1"/>
    <property type="molecule type" value="Genomic_DNA"/>
</dbReference>
<dbReference type="InterPro" id="IPR036844">
    <property type="entry name" value="Hint_dom_sf"/>
</dbReference>
<dbReference type="Proteomes" id="UP000241447">
    <property type="component" value="Chromosome"/>
</dbReference>